<gene>
    <name evidence="3" type="ORF">EDC64_11881</name>
</gene>
<sequence>MTGKFGPDFELPAELRAIAEKNVAQARQAFDTMFDTARSAVGDSEGRMEEVRSGMKELRQKTLGLVEANVNASFEFLTKLVQARSPQEVLSLQTAFVTEQVQAVASQAAALGSDARTLGESTVRSLDEHARALSERVQALGAAATAHAKSVAEDMQSAAGKAMDASKPSDPNQTY</sequence>
<dbReference type="AlphaFoldDB" id="A0A4R3LN84"/>
<feature type="domain" description="Phasin" evidence="2">
    <location>
        <begin position="49"/>
        <end position="120"/>
    </location>
</feature>
<keyword evidence="4" id="KW-1185">Reference proteome</keyword>
<evidence type="ECO:0000313" key="4">
    <source>
        <dbReference type="Proteomes" id="UP000294664"/>
    </source>
</evidence>
<proteinExistence type="predicted"/>
<dbReference type="Proteomes" id="UP000294664">
    <property type="component" value="Unassembled WGS sequence"/>
</dbReference>
<dbReference type="EMBL" id="SMAI01000018">
    <property type="protein sequence ID" value="TCT01581.1"/>
    <property type="molecule type" value="Genomic_DNA"/>
</dbReference>
<name>A0A4R3LN84_9HYPH</name>
<feature type="region of interest" description="Disordered" evidence="1">
    <location>
        <begin position="153"/>
        <end position="175"/>
    </location>
</feature>
<evidence type="ECO:0000313" key="3">
    <source>
        <dbReference type="EMBL" id="TCT01581.1"/>
    </source>
</evidence>
<evidence type="ECO:0000256" key="1">
    <source>
        <dbReference type="SAM" id="MobiDB-lite"/>
    </source>
</evidence>
<protein>
    <submittedName>
        <fullName evidence="3">Phasin</fullName>
    </submittedName>
</protein>
<dbReference type="Pfam" id="PF09361">
    <property type="entry name" value="Phasin_2"/>
    <property type="match status" value="1"/>
</dbReference>
<accession>A0A4R3LN84</accession>
<dbReference type="OrthoDB" id="7856369at2"/>
<reference evidence="3 4" key="1">
    <citation type="submission" date="2019-03" db="EMBL/GenBank/DDBJ databases">
        <title>Genomic Encyclopedia of Type Strains, Phase IV (KMG-IV): sequencing the most valuable type-strain genomes for metagenomic binning, comparative biology and taxonomic classification.</title>
        <authorList>
            <person name="Goeker M."/>
        </authorList>
    </citation>
    <scope>NUCLEOTIDE SEQUENCE [LARGE SCALE GENOMIC DNA]</scope>
    <source>
        <strain evidence="3 4">DSM 9035</strain>
    </source>
</reference>
<comment type="caution">
    <text evidence="3">The sequence shown here is derived from an EMBL/GenBank/DDBJ whole genome shotgun (WGS) entry which is preliminary data.</text>
</comment>
<organism evidence="3 4">
    <name type="scientific">Aquabacter spiritensis</name>
    <dbReference type="NCBI Taxonomy" id="933073"/>
    <lineage>
        <taxon>Bacteria</taxon>
        <taxon>Pseudomonadati</taxon>
        <taxon>Pseudomonadota</taxon>
        <taxon>Alphaproteobacteria</taxon>
        <taxon>Hyphomicrobiales</taxon>
        <taxon>Xanthobacteraceae</taxon>
        <taxon>Aquabacter</taxon>
    </lineage>
</organism>
<dbReference type="RefSeq" id="WP_132035299.1">
    <property type="nucleotide sequence ID" value="NZ_SMAI01000018.1"/>
</dbReference>
<dbReference type="InterPro" id="IPR018968">
    <property type="entry name" value="Phasin"/>
</dbReference>
<evidence type="ECO:0000259" key="2">
    <source>
        <dbReference type="Pfam" id="PF09361"/>
    </source>
</evidence>